<protein>
    <recommendedName>
        <fullName evidence="1">Cyclic diguanosine monophosphate-binding protein</fullName>
        <shortName evidence="1">c-di-GMP-binding protein</shortName>
    </recommendedName>
    <alternativeName>
        <fullName evidence="1">Pilz domain-containing protein</fullName>
    </alternativeName>
</protein>
<evidence type="ECO:0000256" key="1">
    <source>
        <dbReference type="PIRNR" id="PIRNR028141"/>
    </source>
</evidence>
<accession>A0A6L5JWC0</accession>
<keyword evidence="1" id="KW-0547">Nucleotide-binding</keyword>
<feature type="domain" description="PilZ" evidence="2">
    <location>
        <begin position="4"/>
        <end position="101"/>
    </location>
</feature>
<evidence type="ECO:0000313" key="3">
    <source>
        <dbReference type="EMBL" id="MQY51321.1"/>
    </source>
</evidence>
<dbReference type="GO" id="GO:0035438">
    <property type="term" value="F:cyclic-di-GMP binding"/>
    <property type="evidence" value="ECO:0007669"/>
    <property type="project" value="InterPro"/>
</dbReference>
<evidence type="ECO:0000259" key="2">
    <source>
        <dbReference type="Pfam" id="PF07238"/>
    </source>
</evidence>
<dbReference type="AlphaFoldDB" id="A0A6L5JWC0"/>
<comment type="caution">
    <text evidence="3">The sequence shown here is derived from an EMBL/GenBank/DDBJ whole genome shotgun (WGS) entry which is preliminary data.</text>
</comment>
<dbReference type="PIRSF" id="PIRSF028141">
    <property type="entry name" value="C-di-GMP_BP_PA4608"/>
    <property type="match status" value="1"/>
</dbReference>
<reference evidence="3 4" key="1">
    <citation type="submission" date="2019-10" db="EMBL/GenBank/DDBJ databases">
        <title>Whole-genome sequence of the purple nonsulfur photosynthetic bacterium Rhodocyclus tenuis.</title>
        <authorList>
            <person name="Kyndt J.A."/>
            <person name="Meyer T.E."/>
        </authorList>
    </citation>
    <scope>NUCLEOTIDE SEQUENCE [LARGE SCALE GENOMIC DNA]</scope>
    <source>
        <strain evidence="3 4">DSM 110</strain>
    </source>
</reference>
<name>A0A6L5JWC0_RHOTE</name>
<dbReference type="SUPFAM" id="SSF141371">
    <property type="entry name" value="PilZ domain-like"/>
    <property type="match status" value="1"/>
</dbReference>
<organism evidence="3 4">
    <name type="scientific">Rhodocyclus tenuis</name>
    <name type="common">Rhodospirillum tenue</name>
    <dbReference type="NCBI Taxonomy" id="1066"/>
    <lineage>
        <taxon>Bacteria</taxon>
        <taxon>Pseudomonadati</taxon>
        <taxon>Pseudomonadota</taxon>
        <taxon>Betaproteobacteria</taxon>
        <taxon>Rhodocyclales</taxon>
        <taxon>Rhodocyclaceae</taxon>
        <taxon>Rhodocyclus</taxon>
    </lineage>
</organism>
<evidence type="ECO:0000313" key="4">
    <source>
        <dbReference type="Proteomes" id="UP000480275"/>
    </source>
</evidence>
<comment type="subunit">
    <text evidence="1">Monomer in both c-di-GMP-bound and free forms.</text>
</comment>
<dbReference type="EMBL" id="WIXJ01000003">
    <property type="protein sequence ID" value="MQY51321.1"/>
    <property type="molecule type" value="Genomic_DNA"/>
</dbReference>
<sequence>MTQDRRHHTRIAFHTPAQLSAAGQEFAVRVLDLSLKGALVALPPAAPVTPGSACVLLVRLDELGDAICIDGEVRHVEGDEAGIVCRSIDLDSVTHLRRVVELNLGDATLLERELSALTRD</sequence>
<dbReference type="Pfam" id="PF07238">
    <property type="entry name" value="PilZ"/>
    <property type="match status" value="1"/>
</dbReference>
<dbReference type="InterPro" id="IPR027021">
    <property type="entry name" value="C-di-GMP_BP_PA4608"/>
</dbReference>
<gene>
    <name evidence="3" type="ORF">GHK24_05995</name>
</gene>
<dbReference type="Proteomes" id="UP000480275">
    <property type="component" value="Unassembled WGS sequence"/>
</dbReference>
<dbReference type="Gene3D" id="2.40.10.220">
    <property type="entry name" value="predicted glycosyltransferase like domains"/>
    <property type="match status" value="1"/>
</dbReference>
<keyword evidence="1" id="KW-0973">c-di-GMP</keyword>
<proteinExistence type="predicted"/>
<comment type="function">
    <text evidence="1">Binds the second messenger bis-(3'-5') cyclic dimeric guanosine monophosphate (c-di-GMP). Can bind two c-di-GMP molecules per monomer. May play a role in bacterial second-messenger regulated processes. Binding to c-di-GMP induces a conformational change of the C- and N-termini resulting in the exposure of a highly negative surface on one side of the protein to a possible effector protein.</text>
</comment>
<dbReference type="InterPro" id="IPR009875">
    <property type="entry name" value="PilZ_domain"/>
</dbReference>